<name>A0ABP8N414_9BACT</name>
<dbReference type="Pfam" id="PF01590">
    <property type="entry name" value="GAF"/>
    <property type="match status" value="1"/>
</dbReference>
<dbReference type="InterPro" id="IPR004358">
    <property type="entry name" value="Sig_transdc_His_kin-like_C"/>
</dbReference>
<dbReference type="SUPFAM" id="SSF55874">
    <property type="entry name" value="ATPase domain of HSP90 chaperone/DNA topoisomerase II/histidine kinase"/>
    <property type="match status" value="1"/>
</dbReference>
<evidence type="ECO:0000313" key="12">
    <source>
        <dbReference type="Proteomes" id="UP001500840"/>
    </source>
</evidence>
<feature type="domain" description="PAC" evidence="10">
    <location>
        <begin position="660"/>
        <end position="712"/>
    </location>
</feature>
<evidence type="ECO:0000256" key="4">
    <source>
        <dbReference type="ARBA" id="ARBA00022679"/>
    </source>
</evidence>
<dbReference type="CDD" id="cd17580">
    <property type="entry name" value="REC_2_DhkD-like"/>
    <property type="match status" value="1"/>
</dbReference>
<dbReference type="PROSITE" id="PS50110">
    <property type="entry name" value="RESPONSE_REGULATORY"/>
    <property type="match status" value="1"/>
</dbReference>
<dbReference type="InterPro" id="IPR001610">
    <property type="entry name" value="PAC"/>
</dbReference>
<dbReference type="PROSITE" id="PS50113">
    <property type="entry name" value="PAC"/>
    <property type="match status" value="1"/>
</dbReference>
<dbReference type="Pfam" id="PF08448">
    <property type="entry name" value="PAS_4"/>
    <property type="match status" value="1"/>
</dbReference>
<proteinExistence type="predicted"/>
<dbReference type="PANTHER" id="PTHR43047:SF72">
    <property type="entry name" value="OSMOSENSING HISTIDINE PROTEIN KINASE SLN1"/>
    <property type="match status" value="1"/>
</dbReference>
<accession>A0ABP8N414</accession>
<dbReference type="InterPro" id="IPR013655">
    <property type="entry name" value="PAS_fold_3"/>
</dbReference>
<feature type="domain" description="Histidine kinase" evidence="7">
    <location>
        <begin position="730"/>
        <end position="949"/>
    </location>
</feature>
<feature type="domain" description="Response regulatory" evidence="8">
    <location>
        <begin position="968"/>
        <end position="1084"/>
    </location>
</feature>
<dbReference type="InterPro" id="IPR013767">
    <property type="entry name" value="PAS_fold"/>
</dbReference>
<dbReference type="InterPro" id="IPR029016">
    <property type="entry name" value="GAF-like_dom_sf"/>
</dbReference>
<evidence type="ECO:0000256" key="2">
    <source>
        <dbReference type="ARBA" id="ARBA00012438"/>
    </source>
</evidence>
<dbReference type="InterPro" id="IPR013656">
    <property type="entry name" value="PAS_4"/>
</dbReference>
<dbReference type="InterPro" id="IPR005467">
    <property type="entry name" value="His_kinase_dom"/>
</dbReference>
<dbReference type="Pfam" id="PF00072">
    <property type="entry name" value="Response_reg"/>
    <property type="match status" value="1"/>
</dbReference>
<feature type="domain" description="PAS" evidence="9">
    <location>
        <begin position="584"/>
        <end position="644"/>
    </location>
</feature>
<dbReference type="SUPFAM" id="SSF47384">
    <property type="entry name" value="Homodimeric domain of signal transducing histidine kinase"/>
    <property type="match status" value="1"/>
</dbReference>
<dbReference type="SMART" id="SM00091">
    <property type="entry name" value="PAS"/>
    <property type="match status" value="4"/>
</dbReference>
<dbReference type="PRINTS" id="PR00344">
    <property type="entry name" value="BCTRLSENSOR"/>
</dbReference>
<dbReference type="Gene3D" id="3.30.450.40">
    <property type="match status" value="1"/>
</dbReference>
<dbReference type="SUPFAM" id="SSF55785">
    <property type="entry name" value="PYP-like sensor domain (PAS domain)"/>
    <property type="match status" value="4"/>
</dbReference>
<feature type="domain" description="PAS" evidence="9">
    <location>
        <begin position="178"/>
        <end position="243"/>
    </location>
</feature>
<keyword evidence="12" id="KW-1185">Reference proteome</keyword>
<dbReference type="EMBL" id="BAABGA010000048">
    <property type="protein sequence ID" value="GAA4459514.1"/>
    <property type="molecule type" value="Genomic_DNA"/>
</dbReference>
<dbReference type="InterPro" id="IPR035965">
    <property type="entry name" value="PAS-like_dom_sf"/>
</dbReference>
<dbReference type="NCBIfam" id="TIGR00229">
    <property type="entry name" value="sensory_box"/>
    <property type="match status" value="3"/>
</dbReference>
<dbReference type="CDD" id="cd00082">
    <property type="entry name" value="HisKA"/>
    <property type="match status" value="1"/>
</dbReference>
<evidence type="ECO:0000259" key="10">
    <source>
        <dbReference type="PROSITE" id="PS50113"/>
    </source>
</evidence>
<dbReference type="SMART" id="SM00387">
    <property type="entry name" value="HATPase_c"/>
    <property type="match status" value="1"/>
</dbReference>
<feature type="modified residue" description="4-aspartylphosphate" evidence="6">
    <location>
        <position position="1017"/>
    </location>
</feature>
<comment type="catalytic activity">
    <reaction evidence="1">
        <text>ATP + protein L-histidine = ADP + protein N-phospho-L-histidine.</text>
        <dbReference type="EC" id="2.7.13.3"/>
    </reaction>
</comment>
<dbReference type="PANTHER" id="PTHR43047">
    <property type="entry name" value="TWO-COMPONENT HISTIDINE PROTEIN KINASE"/>
    <property type="match status" value="1"/>
</dbReference>
<dbReference type="InterPro" id="IPR000014">
    <property type="entry name" value="PAS"/>
</dbReference>
<evidence type="ECO:0000259" key="7">
    <source>
        <dbReference type="PROSITE" id="PS50109"/>
    </source>
</evidence>
<dbReference type="Pfam" id="PF00512">
    <property type="entry name" value="HisKA"/>
    <property type="match status" value="1"/>
</dbReference>
<dbReference type="EC" id="2.7.13.3" evidence="2"/>
<dbReference type="InterPro" id="IPR001789">
    <property type="entry name" value="Sig_transdc_resp-reg_receiver"/>
</dbReference>
<dbReference type="Gene3D" id="1.10.287.130">
    <property type="match status" value="1"/>
</dbReference>
<dbReference type="InterPro" id="IPR000700">
    <property type="entry name" value="PAS-assoc_C"/>
</dbReference>
<keyword evidence="5" id="KW-0418">Kinase</keyword>
<dbReference type="SMART" id="SM00065">
    <property type="entry name" value="GAF"/>
    <property type="match status" value="1"/>
</dbReference>
<dbReference type="PROSITE" id="PS50109">
    <property type="entry name" value="HIS_KIN"/>
    <property type="match status" value="1"/>
</dbReference>
<gene>
    <name evidence="11" type="ORF">GCM10023156_39180</name>
</gene>
<dbReference type="SMART" id="SM00448">
    <property type="entry name" value="REC"/>
    <property type="match status" value="1"/>
</dbReference>
<dbReference type="Proteomes" id="UP001500840">
    <property type="component" value="Unassembled WGS sequence"/>
</dbReference>
<dbReference type="InterPro" id="IPR003018">
    <property type="entry name" value="GAF"/>
</dbReference>
<dbReference type="PROSITE" id="PS50112">
    <property type="entry name" value="PAS"/>
    <property type="match status" value="2"/>
</dbReference>
<reference evidence="12" key="1">
    <citation type="journal article" date="2019" name="Int. J. Syst. Evol. Microbiol.">
        <title>The Global Catalogue of Microorganisms (GCM) 10K type strain sequencing project: providing services to taxonomists for standard genome sequencing and annotation.</title>
        <authorList>
            <consortium name="The Broad Institute Genomics Platform"/>
            <consortium name="The Broad Institute Genome Sequencing Center for Infectious Disease"/>
            <person name="Wu L."/>
            <person name="Ma J."/>
        </authorList>
    </citation>
    <scope>NUCLEOTIDE SEQUENCE [LARGE SCALE GENOMIC DNA]</scope>
    <source>
        <strain evidence="12">JCM 17759</strain>
    </source>
</reference>
<protein>
    <recommendedName>
        <fullName evidence="2">histidine kinase</fullName>
        <ecNumber evidence="2">2.7.13.3</ecNumber>
    </recommendedName>
</protein>
<sequence length="1096" mass="121979">MDQLRQIHSDPVTDPRRLASLRATKLLDSAPDISFDRLTRLASTLLKCPAAVVTLVDEHRQFFKSCVGLPEPWATRRESPLSYSFCRQTVVCDTPLIVCDSHTDDRVKDNPAVEELGVRAYAGVPIRARSGEVLGSFCVFDAVPRDWTETELEILHDLAASVESEIELVTLANREREQHHLLRVIIEQSPLAISVIDEHATVYLWNNAAEKMFGYKACEVLGKPLPIVPLNKDDECRFVREQLAEGKTFQGISAYHRHRDQSNVHVKIAAAPLQEYGGESGRSLLIFDDISEQIHADQEREKLVQQLQEESSLMKALLDQLPAGVVVAETPSGRVLSVNERALEIVGGKIPDSVDPNSLTDFIGYHPDGRRYEPQEWPLARTILHGESTSNEEVLFETEQGSIRRLLVSSKRVVLGDGNQARAITTFSDVTELKELEAARYRSEEQAKQILASSQDCIKILDLEGHLLSMNIGGMKLLEIDDIQKLVGKQWIDFWQGADRQSAADAVAAARAGRAGRFRGVCSTYQSKLRKWWDVIVTPIAGADGSPEQLLSISRDVTESVLAEEEREALIKREVQARKDAEIAREKYRNLVDGLDAIVWEADANTWEFTFVSERAQQILGYPIDQWLSNTSFWPSIIHPEDRDASVALCRNACNECRDHDFEYRAVTRDGRSVWLRDIVYVVSDDAGRPNHLRGVMVDITAKKELERELRQRADQLSEMDARKNEFLAVLAHELRNPLAPIGNAAELLKFCSDDPKQIAEIGEILQGQVSQLIRLIDDLMDISRITRGKIKLQREPVSLGEVLETALTSVRPSCMNQQHTLQSHIDAAHSLCVVGDRVRLAQVFTNILNNACKYTPPGGTIQLCCDAVDDVVAISIEDNGIGISSQDAKGIFEMFTQVESSVTRSQGGLGIGLTLVKQLVEMHQGTVELDQTREQPGSRFVVRLPLAQVDETKSDVVEPSVSPESLKVVVIDDLPAVATLLVKLIEALGHTVHVAYSANDGIELVREQKPDIVFSDICMPDKSGYEVAQALRSLPELDDLKIIAMTGNGQPEDIQQAREAGFDQHLVKPASVAVLRQVFDEFIAVRAKQRAVSPN</sequence>
<evidence type="ECO:0000259" key="9">
    <source>
        <dbReference type="PROSITE" id="PS50112"/>
    </source>
</evidence>
<dbReference type="SMART" id="SM00388">
    <property type="entry name" value="HisKA"/>
    <property type="match status" value="1"/>
</dbReference>
<dbReference type="Pfam" id="PF02518">
    <property type="entry name" value="HATPase_c"/>
    <property type="match status" value="1"/>
</dbReference>
<evidence type="ECO:0000256" key="3">
    <source>
        <dbReference type="ARBA" id="ARBA00022553"/>
    </source>
</evidence>
<dbReference type="Gene3D" id="3.40.50.2300">
    <property type="match status" value="1"/>
</dbReference>
<dbReference type="Pfam" id="PF00989">
    <property type="entry name" value="PAS"/>
    <property type="match status" value="2"/>
</dbReference>
<dbReference type="SUPFAM" id="SSF52172">
    <property type="entry name" value="CheY-like"/>
    <property type="match status" value="1"/>
</dbReference>
<dbReference type="InterPro" id="IPR036890">
    <property type="entry name" value="HATPase_C_sf"/>
</dbReference>
<dbReference type="InterPro" id="IPR003661">
    <property type="entry name" value="HisK_dim/P_dom"/>
</dbReference>
<dbReference type="SMART" id="SM00086">
    <property type="entry name" value="PAC"/>
    <property type="match status" value="4"/>
</dbReference>
<dbReference type="InterPro" id="IPR003594">
    <property type="entry name" value="HATPase_dom"/>
</dbReference>
<keyword evidence="4" id="KW-0808">Transferase</keyword>
<comment type="caution">
    <text evidence="11">The sequence shown here is derived from an EMBL/GenBank/DDBJ whole genome shotgun (WGS) entry which is preliminary data.</text>
</comment>
<keyword evidence="3 6" id="KW-0597">Phosphoprotein</keyword>
<organism evidence="11 12">
    <name type="scientific">Novipirellula rosea</name>
    <dbReference type="NCBI Taxonomy" id="1031540"/>
    <lineage>
        <taxon>Bacteria</taxon>
        <taxon>Pseudomonadati</taxon>
        <taxon>Planctomycetota</taxon>
        <taxon>Planctomycetia</taxon>
        <taxon>Pirellulales</taxon>
        <taxon>Pirellulaceae</taxon>
        <taxon>Novipirellula</taxon>
    </lineage>
</organism>
<evidence type="ECO:0000259" key="8">
    <source>
        <dbReference type="PROSITE" id="PS50110"/>
    </source>
</evidence>
<dbReference type="CDD" id="cd00130">
    <property type="entry name" value="PAS"/>
    <property type="match status" value="3"/>
</dbReference>
<dbReference type="Pfam" id="PF08447">
    <property type="entry name" value="PAS_3"/>
    <property type="match status" value="1"/>
</dbReference>
<evidence type="ECO:0000313" key="11">
    <source>
        <dbReference type="EMBL" id="GAA4459514.1"/>
    </source>
</evidence>
<dbReference type="Gene3D" id="3.30.565.10">
    <property type="entry name" value="Histidine kinase-like ATPase, C-terminal domain"/>
    <property type="match status" value="1"/>
</dbReference>
<evidence type="ECO:0000256" key="1">
    <source>
        <dbReference type="ARBA" id="ARBA00000085"/>
    </source>
</evidence>
<evidence type="ECO:0000256" key="5">
    <source>
        <dbReference type="ARBA" id="ARBA00022777"/>
    </source>
</evidence>
<dbReference type="RefSeq" id="WP_345324744.1">
    <property type="nucleotide sequence ID" value="NZ_BAABGA010000048.1"/>
</dbReference>
<evidence type="ECO:0000256" key="6">
    <source>
        <dbReference type="PROSITE-ProRule" id="PRU00169"/>
    </source>
</evidence>
<dbReference type="InterPro" id="IPR036097">
    <property type="entry name" value="HisK_dim/P_sf"/>
</dbReference>
<dbReference type="SUPFAM" id="SSF55781">
    <property type="entry name" value="GAF domain-like"/>
    <property type="match status" value="1"/>
</dbReference>
<dbReference type="InterPro" id="IPR011006">
    <property type="entry name" value="CheY-like_superfamily"/>
</dbReference>
<dbReference type="Gene3D" id="3.30.450.20">
    <property type="entry name" value="PAS domain"/>
    <property type="match status" value="4"/>
</dbReference>